<evidence type="ECO:0000313" key="18">
    <source>
        <dbReference type="Ensembl" id="ENSGALP00010025370.1"/>
    </source>
</evidence>
<evidence type="ECO:0000256" key="11">
    <source>
        <dbReference type="ARBA" id="ARBA00023128"/>
    </source>
</evidence>
<keyword evidence="11" id="KW-0496">Mitochondrion</keyword>
<keyword evidence="9" id="KW-0999">Mitochondrion inner membrane</keyword>
<dbReference type="CDD" id="cd24141">
    <property type="entry name" value="NDUFS5-like"/>
    <property type="match status" value="1"/>
</dbReference>
<evidence type="ECO:0000256" key="12">
    <source>
        <dbReference type="ARBA" id="ARBA00023136"/>
    </source>
</evidence>
<dbReference type="PANTHER" id="PTHR15224">
    <property type="entry name" value="NADH DEHYDROGENASE [UBIQUINONE] IRON-SULFUR PROTEIN 5"/>
    <property type="match status" value="1"/>
</dbReference>
<keyword evidence="10" id="KW-0249">Electron transport</keyword>
<evidence type="ECO:0000256" key="1">
    <source>
        <dbReference type="ARBA" id="ARBA00003195"/>
    </source>
</evidence>
<evidence type="ECO:0000256" key="5">
    <source>
        <dbReference type="ARBA" id="ARBA00011261"/>
    </source>
</evidence>
<dbReference type="AlphaFoldDB" id="A0A8V0Z382"/>
<dbReference type="PANTHER" id="PTHR15224:SF1">
    <property type="entry name" value="NADH DEHYDROGENASE [UBIQUINONE] IRON-SULFUR PROTEIN 5"/>
    <property type="match status" value="1"/>
</dbReference>
<keyword evidence="7" id="KW-0813">Transport</keyword>
<dbReference type="Pfam" id="PF10200">
    <property type="entry name" value="Ndufs5"/>
    <property type="match status" value="1"/>
</dbReference>
<name>A0A8V0Z382_CHICK</name>
<evidence type="ECO:0007829" key="20">
    <source>
        <dbReference type="PeptideAtlas" id="A0A8V0Z382"/>
    </source>
</evidence>
<proteinExistence type="evidence at protein level"/>
<dbReference type="InterPro" id="IPR019342">
    <property type="entry name" value="NADH_UbQ_OxRdtase_FeS-su5"/>
</dbReference>
<evidence type="ECO:0000256" key="3">
    <source>
        <dbReference type="ARBA" id="ARBA00004637"/>
    </source>
</evidence>
<dbReference type="GeneTree" id="ENSGT00390000002919"/>
<reference evidence="18" key="3">
    <citation type="submission" date="2025-09" db="UniProtKB">
        <authorList>
            <consortium name="Ensembl"/>
        </authorList>
    </citation>
    <scope>IDENTIFICATION</scope>
    <source>
        <strain evidence="18">broiler</strain>
    </source>
</reference>
<evidence type="ECO:0000256" key="6">
    <source>
        <dbReference type="ARBA" id="ARBA00013482"/>
    </source>
</evidence>
<feature type="region of interest" description="Disordered" evidence="17">
    <location>
        <begin position="89"/>
        <end position="113"/>
    </location>
</feature>
<dbReference type="GO" id="GO:0005743">
    <property type="term" value="C:mitochondrial inner membrane"/>
    <property type="evidence" value="ECO:0007669"/>
    <property type="project" value="UniProtKB-SubCell"/>
</dbReference>
<protein>
    <recommendedName>
        <fullName evidence="6">NADH dehydrogenase [ubiquinone] iron-sulfur protein 5</fullName>
    </recommendedName>
    <alternativeName>
        <fullName evidence="14">Complex I-15 kDa</fullName>
    </alternativeName>
    <alternativeName>
        <fullName evidence="15">NADH-ubiquinone oxidoreductase 15 kDa subunit</fullName>
    </alternativeName>
</protein>
<evidence type="ECO:0000313" key="19">
    <source>
        <dbReference type="Proteomes" id="UP000000539"/>
    </source>
</evidence>
<reference evidence="18" key="1">
    <citation type="submission" date="2020-11" db="EMBL/GenBank/DDBJ databases">
        <title>Gallus gallus (Chicken) genome, bGalGal1, GRCg7b, maternal haplotype autosomes + Z &amp; W.</title>
        <authorList>
            <person name="Warren W."/>
            <person name="Formenti G."/>
            <person name="Fedrigo O."/>
            <person name="Haase B."/>
            <person name="Mountcastle J."/>
            <person name="Balacco J."/>
            <person name="Tracey A."/>
            <person name="Schneider V."/>
            <person name="Okimoto R."/>
            <person name="Cheng H."/>
            <person name="Hawken R."/>
            <person name="Howe K."/>
            <person name="Jarvis E.D."/>
        </authorList>
    </citation>
    <scope>NUCLEOTIDE SEQUENCE [LARGE SCALE GENOMIC DNA]</scope>
    <source>
        <strain evidence="18">Broiler</strain>
    </source>
</reference>
<comment type="subcellular location">
    <subcellularLocation>
        <location evidence="3">Mitochondrion inner membrane</location>
        <topology evidence="3">Peripheral membrane protein</topology>
    </subcellularLocation>
    <subcellularLocation>
        <location evidence="2">Mitochondrion intermembrane space</location>
    </subcellularLocation>
</comment>
<dbReference type="GO" id="GO:0032981">
    <property type="term" value="P:mitochondrial respiratory chain complex I assembly"/>
    <property type="evidence" value="ECO:0000318"/>
    <property type="project" value="GO_Central"/>
</dbReference>
<keyword evidence="8" id="KW-0679">Respiratory chain</keyword>
<evidence type="ECO:0000256" key="14">
    <source>
        <dbReference type="ARBA" id="ARBA00031222"/>
    </source>
</evidence>
<feature type="disulfide bond" evidence="16">
    <location>
        <begin position="33"/>
        <end position="66"/>
    </location>
</feature>
<dbReference type="GO" id="GO:0045271">
    <property type="term" value="C:respiratory chain complex I"/>
    <property type="evidence" value="ECO:0000318"/>
    <property type="project" value="GO_Central"/>
</dbReference>
<evidence type="ECO:0000256" key="2">
    <source>
        <dbReference type="ARBA" id="ARBA00004569"/>
    </source>
</evidence>
<dbReference type="FunCoup" id="A0A8V0Z382">
    <property type="interactions" value="2166"/>
</dbReference>
<dbReference type="GO" id="GO:0005758">
    <property type="term" value="C:mitochondrial intermembrane space"/>
    <property type="evidence" value="ECO:0007669"/>
    <property type="project" value="UniProtKB-SubCell"/>
</dbReference>
<evidence type="ECO:0000256" key="4">
    <source>
        <dbReference type="ARBA" id="ARBA00007372"/>
    </source>
</evidence>
<keyword evidence="20" id="KW-1267">Proteomics identification</keyword>
<organism evidence="18 19">
    <name type="scientific">Gallus gallus</name>
    <name type="common">Chicken</name>
    <dbReference type="NCBI Taxonomy" id="9031"/>
    <lineage>
        <taxon>Eukaryota</taxon>
        <taxon>Metazoa</taxon>
        <taxon>Chordata</taxon>
        <taxon>Craniata</taxon>
        <taxon>Vertebrata</taxon>
        <taxon>Euteleostomi</taxon>
        <taxon>Archelosauria</taxon>
        <taxon>Archosauria</taxon>
        <taxon>Dinosauria</taxon>
        <taxon>Saurischia</taxon>
        <taxon>Theropoda</taxon>
        <taxon>Coelurosauria</taxon>
        <taxon>Aves</taxon>
        <taxon>Neognathae</taxon>
        <taxon>Galloanserae</taxon>
        <taxon>Galliformes</taxon>
        <taxon>Phasianidae</taxon>
        <taxon>Phasianinae</taxon>
        <taxon>Gallus</taxon>
    </lineage>
</organism>
<evidence type="ECO:0000256" key="10">
    <source>
        <dbReference type="ARBA" id="ARBA00022982"/>
    </source>
</evidence>
<sequence>MPFWDLQRQLGIDVDRWLLRQSTTQPYGVAGACHAFEREWVECGHGLGQTRARRECQPEYEDFMECMHRTKLALRLKKILEQRDKMIKEGKYTPPEYHKGGAREVPDPHKSPR</sequence>
<dbReference type="Proteomes" id="UP000000539">
    <property type="component" value="Chromosome 23"/>
</dbReference>
<keyword evidence="19" id="KW-1185">Reference proteome</keyword>
<dbReference type="Ensembl" id="ENSGALT00010042881.1">
    <property type="protein sequence ID" value="ENSGALP00010025370.1"/>
    <property type="gene ID" value="ENSGALG00010017738.1"/>
</dbReference>
<comment type="similarity">
    <text evidence="4">Belongs to the complex I NDUFS5 subunit family.</text>
</comment>
<keyword evidence="13 16" id="KW-1015">Disulfide bond</keyword>
<dbReference type="OrthoDB" id="9992197at2759"/>
<evidence type="ECO:0000256" key="8">
    <source>
        <dbReference type="ARBA" id="ARBA00022660"/>
    </source>
</evidence>
<evidence type="ECO:0000256" key="17">
    <source>
        <dbReference type="SAM" id="MobiDB-lite"/>
    </source>
</evidence>
<comment type="subunit">
    <text evidence="5">Mammalian complex I is composed of 45 different subunits. This is a component of the iron-sulfur (IP) fragment of the enzyme.</text>
</comment>
<accession>A0A8V0Z382</accession>
<evidence type="ECO:0000256" key="16">
    <source>
        <dbReference type="PIRSR" id="PIRSR619342-50"/>
    </source>
</evidence>
<reference evidence="18" key="2">
    <citation type="submission" date="2025-08" db="UniProtKB">
        <authorList>
            <consortium name="Ensembl"/>
        </authorList>
    </citation>
    <scope>IDENTIFICATION</scope>
    <source>
        <strain evidence="18">broiler</strain>
    </source>
</reference>
<comment type="function">
    <text evidence="1">Accessory subunit of the mitochondrial membrane respiratory chain NADH dehydrogenase (Complex I), that is believed not to be involved in catalysis. Complex I functions in the transfer of electrons from NADH to the respiratory chain. The immediate electron acceptor for the enzyme is believed to be ubiquinone.</text>
</comment>
<evidence type="ECO:0000256" key="7">
    <source>
        <dbReference type="ARBA" id="ARBA00022448"/>
    </source>
</evidence>
<feature type="disulfide bond" evidence="16">
    <location>
        <begin position="43"/>
        <end position="56"/>
    </location>
</feature>
<evidence type="ECO:0000256" key="9">
    <source>
        <dbReference type="ARBA" id="ARBA00022792"/>
    </source>
</evidence>
<evidence type="ECO:0000256" key="13">
    <source>
        <dbReference type="ARBA" id="ARBA00023157"/>
    </source>
</evidence>
<evidence type="ECO:0000256" key="15">
    <source>
        <dbReference type="ARBA" id="ARBA00032739"/>
    </source>
</evidence>
<keyword evidence="12" id="KW-0472">Membrane</keyword>
<gene>
    <name evidence="18" type="primary">NDUFS5</name>
</gene>